<reference evidence="2 3" key="1">
    <citation type="journal article" date="2015" name="Genome Biol. Evol.">
        <title>The genome of winter moth (Operophtera brumata) provides a genomic perspective on sexual dimorphism and phenology.</title>
        <authorList>
            <person name="Derks M.F."/>
            <person name="Smit S."/>
            <person name="Salis L."/>
            <person name="Schijlen E."/>
            <person name="Bossers A."/>
            <person name="Mateman C."/>
            <person name="Pijl A.S."/>
            <person name="de Ridder D."/>
            <person name="Groenen M.A."/>
            <person name="Visser M.E."/>
            <person name="Megens H.J."/>
        </authorList>
    </citation>
    <scope>NUCLEOTIDE SEQUENCE [LARGE SCALE GENOMIC DNA]</scope>
    <source>
        <strain evidence="2">WM2013NL</strain>
        <tissue evidence="2">Head and thorax</tissue>
    </source>
</reference>
<keyword evidence="3" id="KW-1185">Reference proteome</keyword>
<name>A0A0L7KXD3_OPEBR</name>
<sequence>MKTPGPGAHSPERCPLMREPRAPIYSKGARLGFDLKRAGPASNAYALREYLFNMKTPGPGAHAPERCPLMPEAMSTRWARASASSSSGRARPPTHTLYVSTCSTQDNLWLVPARACARLHEGR</sequence>
<comment type="caution">
    <text evidence="2">The sequence shown here is derived from an EMBL/GenBank/DDBJ whole genome shotgun (WGS) entry which is preliminary data.</text>
</comment>
<feature type="region of interest" description="Disordered" evidence="1">
    <location>
        <begin position="1"/>
        <end position="20"/>
    </location>
</feature>
<evidence type="ECO:0000256" key="1">
    <source>
        <dbReference type="SAM" id="MobiDB-lite"/>
    </source>
</evidence>
<dbReference type="Pfam" id="PF07004">
    <property type="entry name" value="SHIPPO-rpt"/>
    <property type="match status" value="2"/>
</dbReference>
<dbReference type="EMBL" id="JTDY01004827">
    <property type="protein sequence ID" value="KOB67701.1"/>
    <property type="molecule type" value="Genomic_DNA"/>
</dbReference>
<evidence type="ECO:0000313" key="2">
    <source>
        <dbReference type="EMBL" id="KOB67701.1"/>
    </source>
</evidence>
<gene>
    <name evidence="2" type="ORF">OBRU01_19392</name>
</gene>
<proteinExistence type="predicted"/>
<dbReference type="AlphaFoldDB" id="A0A0L7KXD3"/>
<dbReference type="Proteomes" id="UP000037510">
    <property type="component" value="Unassembled WGS sequence"/>
</dbReference>
<organism evidence="2 3">
    <name type="scientific">Operophtera brumata</name>
    <name type="common">Winter moth</name>
    <name type="synonym">Phalaena brumata</name>
    <dbReference type="NCBI Taxonomy" id="104452"/>
    <lineage>
        <taxon>Eukaryota</taxon>
        <taxon>Metazoa</taxon>
        <taxon>Ecdysozoa</taxon>
        <taxon>Arthropoda</taxon>
        <taxon>Hexapoda</taxon>
        <taxon>Insecta</taxon>
        <taxon>Pterygota</taxon>
        <taxon>Neoptera</taxon>
        <taxon>Endopterygota</taxon>
        <taxon>Lepidoptera</taxon>
        <taxon>Glossata</taxon>
        <taxon>Ditrysia</taxon>
        <taxon>Geometroidea</taxon>
        <taxon>Geometridae</taxon>
        <taxon>Larentiinae</taxon>
        <taxon>Operophtera</taxon>
    </lineage>
</organism>
<accession>A0A0L7KXD3</accession>
<dbReference type="InterPro" id="IPR010736">
    <property type="entry name" value="SHIPPO-rpt"/>
</dbReference>
<evidence type="ECO:0000313" key="3">
    <source>
        <dbReference type="Proteomes" id="UP000037510"/>
    </source>
</evidence>
<feature type="compositionally biased region" description="Basic and acidic residues" evidence="1">
    <location>
        <begin position="10"/>
        <end position="20"/>
    </location>
</feature>
<protein>
    <submittedName>
        <fullName evidence="2">Uncharacterized protein</fullName>
    </submittedName>
</protein>